<dbReference type="EMBL" id="LSMT01000004">
    <property type="protein sequence ID" value="PFX34397.1"/>
    <property type="molecule type" value="Genomic_DNA"/>
</dbReference>
<comment type="caution">
    <text evidence="2">The sequence shown here is derived from an EMBL/GenBank/DDBJ whole genome shotgun (WGS) entry which is preliminary data.</text>
</comment>
<accession>A0A2B4T167</accession>
<evidence type="ECO:0000313" key="3">
    <source>
        <dbReference type="Proteomes" id="UP000225706"/>
    </source>
</evidence>
<dbReference type="AlphaFoldDB" id="A0A2B4T167"/>
<proteinExistence type="predicted"/>
<evidence type="ECO:0000256" key="1">
    <source>
        <dbReference type="SAM" id="MobiDB-lite"/>
    </source>
</evidence>
<name>A0A2B4T167_STYPI</name>
<keyword evidence="3" id="KW-1185">Reference proteome</keyword>
<gene>
    <name evidence="2" type="ORF">AWC38_SpisGene704</name>
</gene>
<organism evidence="2 3">
    <name type="scientific">Stylophora pistillata</name>
    <name type="common">Smooth cauliflower coral</name>
    <dbReference type="NCBI Taxonomy" id="50429"/>
    <lineage>
        <taxon>Eukaryota</taxon>
        <taxon>Metazoa</taxon>
        <taxon>Cnidaria</taxon>
        <taxon>Anthozoa</taxon>
        <taxon>Hexacorallia</taxon>
        <taxon>Scleractinia</taxon>
        <taxon>Astrocoeniina</taxon>
        <taxon>Pocilloporidae</taxon>
        <taxon>Stylophora</taxon>
    </lineage>
</organism>
<feature type="region of interest" description="Disordered" evidence="1">
    <location>
        <begin position="377"/>
        <end position="396"/>
    </location>
</feature>
<reference evidence="3" key="1">
    <citation type="journal article" date="2017" name="bioRxiv">
        <title>Comparative analysis of the genomes of Stylophora pistillata and Acropora digitifera provides evidence for extensive differences between species of corals.</title>
        <authorList>
            <person name="Voolstra C.R."/>
            <person name="Li Y."/>
            <person name="Liew Y.J."/>
            <person name="Baumgarten S."/>
            <person name="Zoccola D."/>
            <person name="Flot J.-F."/>
            <person name="Tambutte S."/>
            <person name="Allemand D."/>
            <person name="Aranda M."/>
        </authorList>
    </citation>
    <scope>NUCLEOTIDE SEQUENCE [LARGE SCALE GENOMIC DNA]</scope>
</reference>
<evidence type="ECO:0000313" key="2">
    <source>
        <dbReference type="EMBL" id="PFX34397.1"/>
    </source>
</evidence>
<protein>
    <submittedName>
        <fullName evidence="2">Uncharacterized protein</fullName>
    </submittedName>
</protein>
<sequence length="413" mass="46826">MDANLKDTETLEKTKNVLRVEIIGFATVQTGSNSELLQVQKCKWCAKNHCCDTTTECDKENYYGMQADSAIDGHRGRSSPAIDSPMPIISKRGYLNSTEYVLLRVQLKGLQDRGEFERHEKLIQLQLLKMLAGDVDKEASLKIERAMALYFQNKVKDAKNILKMILKEEQRLENPGILTGRALTLLTAIYKHQGKYGNAMKCVLKANRALEYHDCCDDKAELCHSYGALLNSLPTTNLTQDTQATKEEVYKSYDMACHYTSNEGFKEYVHVKMAAMLLKSCSKAVDSGTSLCKEDVVTAKLHLDFIEFGGAADNMTLGTKIKHLLFRSDQHLYEENVAMALEKAHEARELIHRHRFELELISAEKRMNHLSELLKQQDQEWRSKEPHSGDDYLSDTERNGGLSELVVVVLNLL</sequence>
<dbReference type="Proteomes" id="UP000225706">
    <property type="component" value="Unassembled WGS sequence"/>
</dbReference>
<dbReference type="OrthoDB" id="5984926at2759"/>